<dbReference type="eggNOG" id="KOG0017">
    <property type="taxonomic scope" value="Eukaryota"/>
</dbReference>
<dbReference type="InterPro" id="IPR012337">
    <property type="entry name" value="RNaseH-like_sf"/>
</dbReference>
<dbReference type="GO" id="GO:0046872">
    <property type="term" value="F:metal ion binding"/>
    <property type="evidence" value="ECO:0007669"/>
    <property type="project" value="UniProtKB-KW"/>
</dbReference>
<keyword evidence="3" id="KW-0255">Endonuclease</keyword>
<accession>A0A1X7TDF3</accession>
<dbReference type="GO" id="GO:0004519">
    <property type="term" value="F:endonuclease activity"/>
    <property type="evidence" value="ECO:0007669"/>
    <property type="project" value="UniProtKB-KW"/>
</dbReference>
<dbReference type="InterPro" id="IPR039537">
    <property type="entry name" value="Retrotran_Ty1/copia-like"/>
</dbReference>
<keyword evidence="8" id="KW-0548">Nucleotidyltransferase</keyword>
<evidence type="ECO:0000256" key="3">
    <source>
        <dbReference type="ARBA" id="ARBA00022759"/>
    </source>
</evidence>
<dbReference type="GO" id="GO:0003887">
    <property type="term" value="F:DNA-directed DNA polymerase activity"/>
    <property type="evidence" value="ECO:0007669"/>
    <property type="project" value="UniProtKB-KW"/>
</dbReference>
<dbReference type="InterPro" id="IPR001584">
    <property type="entry name" value="Integrase_cat-core"/>
</dbReference>
<dbReference type="STRING" id="400682.A0A1X7TDF3"/>
<dbReference type="PROSITE" id="PS50994">
    <property type="entry name" value="INTEGRASE"/>
    <property type="match status" value="1"/>
</dbReference>
<dbReference type="InParanoid" id="A0A1X7TDF3"/>
<evidence type="ECO:0000256" key="2">
    <source>
        <dbReference type="ARBA" id="ARBA00022723"/>
    </source>
</evidence>
<evidence type="ECO:0000259" key="10">
    <source>
        <dbReference type="PROSITE" id="PS50994"/>
    </source>
</evidence>
<protein>
    <recommendedName>
        <fullName evidence="10">Integrase catalytic domain-containing protein</fullName>
    </recommendedName>
</protein>
<keyword evidence="1" id="KW-0540">Nuclease</keyword>
<keyword evidence="9" id="KW-0233">DNA recombination</keyword>
<evidence type="ECO:0000256" key="1">
    <source>
        <dbReference type="ARBA" id="ARBA00022722"/>
    </source>
</evidence>
<keyword evidence="6" id="KW-0229">DNA integration</keyword>
<name>A0A1X7TDF3_AMPQE</name>
<dbReference type="GO" id="GO:0003676">
    <property type="term" value="F:nucleic acid binding"/>
    <property type="evidence" value="ECO:0007669"/>
    <property type="project" value="InterPro"/>
</dbReference>
<dbReference type="AlphaFoldDB" id="A0A1X7TDF3"/>
<organism evidence="11">
    <name type="scientific">Amphimedon queenslandica</name>
    <name type="common">Sponge</name>
    <dbReference type="NCBI Taxonomy" id="400682"/>
    <lineage>
        <taxon>Eukaryota</taxon>
        <taxon>Metazoa</taxon>
        <taxon>Porifera</taxon>
        <taxon>Demospongiae</taxon>
        <taxon>Heteroscleromorpha</taxon>
        <taxon>Haplosclerida</taxon>
        <taxon>Niphatidae</taxon>
        <taxon>Amphimedon</taxon>
    </lineage>
</organism>
<dbReference type="GO" id="GO:0003964">
    <property type="term" value="F:RNA-directed DNA polymerase activity"/>
    <property type="evidence" value="ECO:0007669"/>
    <property type="project" value="UniProtKB-KW"/>
</dbReference>
<proteinExistence type="predicted"/>
<keyword evidence="5" id="KW-0460">Magnesium</keyword>
<evidence type="ECO:0000256" key="4">
    <source>
        <dbReference type="ARBA" id="ARBA00022801"/>
    </source>
</evidence>
<evidence type="ECO:0000313" key="11">
    <source>
        <dbReference type="EnsemblMetazoa" id="Aqu2.1.12379_001"/>
    </source>
</evidence>
<evidence type="ECO:0000256" key="8">
    <source>
        <dbReference type="ARBA" id="ARBA00022932"/>
    </source>
</evidence>
<feature type="domain" description="Integrase catalytic" evidence="10">
    <location>
        <begin position="1"/>
        <end position="87"/>
    </location>
</feature>
<dbReference type="PANTHER" id="PTHR42648">
    <property type="entry name" value="TRANSPOSASE, PUTATIVE-RELATED"/>
    <property type="match status" value="1"/>
</dbReference>
<dbReference type="PANTHER" id="PTHR42648:SF11">
    <property type="entry name" value="TRANSPOSON TY4-P GAG-POL POLYPROTEIN"/>
    <property type="match status" value="1"/>
</dbReference>
<dbReference type="OMA" id="HERTIPK"/>
<dbReference type="GO" id="GO:0016787">
    <property type="term" value="F:hydrolase activity"/>
    <property type="evidence" value="ECO:0007669"/>
    <property type="project" value="UniProtKB-KW"/>
</dbReference>
<evidence type="ECO:0000256" key="7">
    <source>
        <dbReference type="ARBA" id="ARBA00022918"/>
    </source>
</evidence>
<dbReference type="InterPro" id="IPR036397">
    <property type="entry name" value="RNaseH_sf"/>
</dbReference>
<keyword evidence="2" id="KW-0479">Metal-binding</keyword>
<evidence type="ECO:0000256" key="5">
    <source>
        <dbReference type="ARBA" id="ARBA00022842"/>
    </source>
</evidence>
<keyword evidence="8" id="KW-0239">DNA-directed DNA polymerase</keyword>
<dbReference type="GO" id="GO:0006310">
    <property type="term" value="P:DNA recombination"/>
    <property type="evidence" value="ECO:0007669"/>
    <property type="project" value="UniProtKB-KW"/>
</dbReference>
<evidence type="ECO:0000256" key="9">
    <source>
        <dbReference type="ARBA" id="ARBA00023172"/>
    </source>
</evidence>
<dbReference type="EnsemblMetazoa" id="Aqu2.1.12379_001">
    <property type="protein sequence ID" value="Aqu2.1.12379_001"/>
    <property type="gene ID" value="Aqu2.1.12379"/>
</dbReference>
<sequence length="107" mass="12495">MSHQFEQYLKSEGVRHERTIPKCPEQNGTAERLNRTLIEMVRAMLADSKLDKCFWAEALSTAVYLRNRCPTQPIEHMTPYEALFGECPKVDHLRIFGCTGFFIYPER</sequence>
<keyword evidence="8" id="KW-0808">Transferase</keyword>
<dbReference type="SUPFAM" id="SSF53098">
    <property type="entry name" value="Ribonuclease H-like"/>
    <property type="match status" value="1"/>
</dbReference>
<evidence type="ECO:0000256" key="6">
    <source>
        <dbReference type="ARBA" id="ARBA00022908"/>
    </source>
</evidence>
<reference evidence="11" key="1">
    <citation type="submission" date="2017-05" db="UniProtKB">
        <authorList>
            <consortium name="EnsemblMetazoa"/>
        </authorList>
    </citation>
    <scope>IDENTIFICATION</scope>
</reference>
<keyword evidence="7" id="KW-0695">RNA-directed DNA polymerase</keyword>
<keyword evidence="4" id="KW-0378">Hydrolase</keyword>
<dbReference type="GO" id="GO:0015074">
    <property type="term" value="P:DNA integration"/>
    <property type="evidence" value="ECO:0007669"/>
    <property type="project" value="UniProtKB-KW"/>
</dbReference>
<dbReference type="Gene3D" id="3.30.420.10">
    <property type="entry name" value="Ribonuclease H-like superfamily/Ribonuclease H"/>
    <property type="match status" value="1"/>
</dbReference>